<reference evidence="2" key="1">
    <citation type="submission" date="2023-04" db="EMBL/GenBank/DDBJ databases">
        <authorList>
            <person name="Vijverberg K."/>
            <person name="Xiong W."/>
            <person name="Schranz E."/>
        </authorList>
    </citation>
    <scope>NUCLEOTIDE SEQUENCE</scope>
</reference>
<evidence type="ECO:0000313" key="3">
    <source>
        <dbReference type="Proteomes" id="UP001177003"/>
    </source>
</evidence>
<organism evidence="2 3">
    <name type="scientific">Lactuca saligna</name>
    <name type="common">Willowleaf lettuce</name>
    <dbReference type="NCBI Taxonomy" id="75948"/>
    <lineage>
        <taxon>Eukaryota</taxon>
        <taxon>Viridiplantae</taxon>
        <taxon>Streptophyta</taxon>
        <taxon>Embryophyta</taxon>
        <taxon>Tracheophyta</taxon>
        <taxon>Spermatophyta</taxon>
        <taxon>Magnoliopsida</taxon>
        <taxon>eudicotyledons</taxon>
        <taxon>Gunneridae</taxon>
        <taxon>Pentapetalae</taxon>
        <taxon>asterids</taxon>
        <taxon>campanulids</taxon>
        <taxon>Asterales</taxon>
        <taxon>Asteraceae</taxon>
        <taxon>Cichorioideae</taxon>
        <taxon>Cichorieae</taxon>
        <taxon>Lactucinae</taxon>
        <taxon>Lactuca</taxon>
    </lineage>
</organism>
<evidence type="ECO:0000313" key="2">
    <source>
        <dbReference type="EMBL" id="CAI9301147.1"/>
    </source>
</evidence>
<sequence length="179" mass="20596">MFLMLLYFISFSRFRSSCTTHHPQFMNPSLSFSSRTTTQMKPLDMVQSPLLERQGLQNERAPECGRWGEGGGSSKPIAGIDEILRPALERDLARNKKLESFKLIELTLALRIDRHNTIKINLGDQSEENAICSIDIHLWIAFNLRTLQKITIISGNPNHQAIGRYLLRKYVRLRKPGRF</sequence>
<feature type="signal peptide" evidence="1">
    <location>
        <begin position="1"/>
        <end position="19"/>
    </location>
</feature>
<dbReference type="AlphaFoldDB" id="A0AA36A0S4"/>
<dbReference type="Proteomes" id="UP001177003">
    <property type="component" value="Chromosome 9"/>
</dbReference>
<proteinExistence type="predicted"/>
<dbReference type="EMBL" id="OX465085">
    <property type="protein sequence ID" value="CAI9301147.1"/>
    <property type="molecule type" value="Genomic_DNA"/>
</dbReference>
<feature type="chain" id="PRO_5041406510" evidence="1">
    <location>
        <begin position="20"/>
        <end position="179"/>
    </location>
</feature>
<gene>
    <name evidence="2" type="ORF">LSALG_LOCUS39716</name>
</gene>
<keyword evidence="1" id="KW-0732">Signal</keyword>
<name>A0AA36A0S4_LACSI</name>
<keyword evidence="3" id="KW-1185">Reference proteome</keyword>
<accession>A0AA36A0S4</accession>
<protein>
    <submittedName>
        <fullName evidence="2">Uncharacterized protein</fullName>
    </submittedName>
</protein>
<evidence type="ECO:0000256" key="1">
    <source>
        <dbReference type="SAM" id="SignalP"/>
    </source>
</evidence>